<dbReference type="Pfam" id="PF00675">
    <property type="entry name" value="Peptidase_M16"/>
    <property type="match status" value="1"/>
</dbReference>
<evidence type="ECO:0000313" key="4">
    <source>
        <dbReference type="Proteomes" id="UP001597196"/>
    </source>
</evidence>
<name>A0ABW4CG77_9LACO</name>
<feature type="domain" description="Peptidase M16 C-terminal" evidence="2">
    <location>
        <begin position="182"/>
        <end position="363"/>
    </location>
</feature>
<dbReference type="Proteomes" id="UP001597196">
    <property type="component" value="Unassembled WGS sequence"/>
</dbReference>
<evidence type="ECO:0000259" key="2">
    <source>
        <dbReference type="Pfam" id="PF05193"/>
    </source>
</evidence>
<reference evidence="4" key="1">
    <citation type="journal article" date="2019" name="Int. J. Syst. Evol. Microbiol.">
        <title>The Global Catalogue of Microorganisms (GCM) 10K type strain sequencing project: providing services to taxonomists for standard genome sequencing and annotation.</title>
        <authorList>
            <consortium name="The Broad Institute Genomics Platform"/>
            <consortium name="The Broad Institute Genome Sequencing Center for Infectious Disease"/>
            <person name="Wu L."/>
            <person name="Ma J."/>
        </authorList>
    </citation>
    <scope>NUCLEOTIDE SEQUENCE [LARGE SCALE GENOMIC DNA]</scope>
    <source>
        <strain evidence="4">CCM 8980</strain>
    </source>
</reference>
<dbReference type="PANTHER" id="PTHR11851">
    <property type="entry name" value="METALLOPROTEASE"/>
    <property type="match status" value="1"/>
</dbReference>
<accession>A0ABW4CG77</accession>
<organism evidence="3 4">
    <name type="scientific">Lacticaseibacillus mingshuiensis</name>
    <dbReference type="NCBI Taxonomy" id="2799574"/>
    <lineage>
        <taxon>Bacteria</taxon>
        <taxon>Bacillati</taxon>
        <taxon>Bacillota</taxon>
        <taxon>Bacilli</taxon>
        <taxon>Lactobacillales</taxon>
        <taxon>Lactobacillaceae</taxon>
        <taxon>Lacticaseibacillus</taxon>
    </lineage>
</organism>
<dbReference type="Pfam" id="PF05193">
    <property type="entry name" value="Peptidase_M16_C"/>
    <property type="match status" value="1"/>
</dbReference>
<evidence type="ECO:0000313" key="3">
    <source>
        <dbReference type="EMBL" id="MFD1429807.1"/>
    </source>
</evidence>
<protein>
    <submittedName>
        <fullName evidence="3">EF-P 5-aminopentanol modification-associated protein YfmH</fullName>
    </submittedName>
</protein>
<dbReference type="EMBL" id="JBHTOC010000007">
    <property type="protein sequence ID" value="MFD1429807.1"/>
    <property type="molecule type" value="Genomic_DNA"/>
</dbReference>
<dbReference type="InterPro" id="IPR050361">
    <property type="entry name" value="MPP/UQCRC_Complex"/>
</dbReference>
<sequence>MKERFYTAVAERQVTTQLASGLRVVIVPRPTYHETYAMLSVDYGSIDTTYVPLGASDKVQDPEGIAHFLEHKLFEKADHDAFDLFGATGASANAFTGATRTSFLFSATDQIDENLKTLLDFVQDPYFSEATVNKEKGIIGQEIMMYQDDPGWRLYFGILGNLYPTHPVRNDVTGSVESIAAITPDLLYRAYRTFYQPGNMTLTVVGNVDPQHVIELAEADQAGRTIAPYQAPVRPVSFDGDLAAILPYRAATLPLVRPKSIVGIKGTTPVDDDLVGTKYAITVRLLLEMLFGDSSPLYQSWYDAGIVDDSFDFDFTAQRTYNYATLGGDATDASALSEALTAVIAKGADQPLLEEARFARIKHAALGKYYQSLNSLEQVANQVSDQSFGPIGLFDLADVMQAITLADLQAAAGQFFRLDAVSVFHILPEVDA</sequence>
<feature type="domain" description="Peptidase M16 N-terminal" evidence="1">
    <location>
        <begin position="51"/>
        <end position="150"/>
    </location>
</feature>
<dbReference type="Gene3D" id="3.30.830.10">
    <property type="entry name" value="Metalloenzyme, LuxS/M16 peptidase-like"/>
    <property type="match status" value="2"/>
</dbReference>
<dbReference type="InterPro" id="IPR007863">
    <property type="entry name" value="Peptidase_M16_C"/>
</dbReference>
<keyword evidence="4" id="KW-1185">Reference proteome</keyword>
<dbReference type="SUPFAM" id="SSF63411">
    <property type="entry name" value="LuxS/MPP-like metallohydrolase"/>
    <property type="match status" value="2"/>
</dbReference>
<dbReference type="PANTHER" id="PTHR11851:SF134">
    <property type="entry name" value="ZINC-DEPENDENT PROTEASE"/>
    <property type="match status" value="1"/>
</dbReference>
<dbReference type="RefSeq" id="WP_203627677.1">
    <property type="nucleotide sequence ID" value="NZ_BOLQ01000014.1"/>
</dbReference>
<dbReference type="NCBIfam" id="NF047421">
    <property type="entry name" value="YfmH_fam"/>
    <property type="match status" value="1"/>
</dbReference>
<dbReference type="InterPro" id="IPR011249">
    <property type="entry name" value="Metalloenz_LuxS/M16"/>
</dbReference>
<gene>
    <name evidence="3" type="primary">yfmH</name>
    <name evidence="3" type="ORF">ACFQ4P_06055</name>
</gene>
<dbReference type="InterPro" id="IPR011765">
    <property type="entry name" value="Pept_M16_N"/>
</dbReference>
<evidence type="ECO:0000259" key="1">
    <source>
        <dbReference type="Pfam" id="PF00675"/>
    </source>
</evidence>
<comment type="caution">
    <text evidence="3">The sequence shown here is derived from an EMBL/GenBank/DDBJ whole genome shotgun (WGS) entry which is preliminary data.</text>
</comment>
<proteinExistence type="predicted"/>